<comment type="subunit">
    <text evidence="3 11">The type I restriction/modification system is composed of three polypeptides R, M and S.</text>
</comment>
<dbReference type="Gene3D" id="3.40.50.300">
    <property type="entry name" value="P-loop containing nucleotide triphosphate hydrolases"/>
    <property type="match status" value="2"/>
</dbReference>
<dbReference type="SUPFAM" id="SSF52540">
    <property type="entry name" value="P-loop containing nucleoside triphosphate hydrolases"/>
    <property type="match status" value="2"/>
</dbReference>
<dbReference type="Gene3D" id="3.90.1570.50">
    <property type="match status" value="1"/>
</dbReference>
<accession>A0A1N7JHX2</accession>
<evidence type="ECO:0000256" key="7">
    <source>
        <dbReference type="ARBA" id="ARBA00022759"/>
    </source>
</evidence>
<dbReference type="CDD" id="cd18030">
    <property type="entry name" value="DEXHc_RE_I_HsdR"/>
    <property type="match status" value="1"/>
</dbReference>
<dbReference type="PROSITE" id="PS51192">
    <property type="entry name" value="HELICASE_ATP_BIND_1"/>
    <property type="match status" value="1"/>
</dbReference>
<keyword evidence="7" id="KW-0255">Endonuclease</keyword>
<dbReference type="PANTHER" id="PTHR30195">
    <property type="entry name" value="TYPE I SITE-SPECIFIC DEOXYRIBONUCLEASE PROTEIN SUBUNIT M AND R"/>
    <property type="match status" value="1"/>
</dbReference>
<dbReference type="SMART" id="SM00487">
    <property type="entry name" value="DEXDc"/>
    <property type="match status" value="1"/>
</dbReference>
<evidence type="ECO:0000256" key="11">
    <source>
        <dbReference type="RuleBase" id="RU364115"/>
    </source>
</evidence>
<comment type="similarity">
    <text evidence="2 11">Belongs to the HsdR family.</text>
</comment>
<dbReference type="EC" id="3.1.21.3" evidence="11"/>
<dbReference type="InterPro" id="IPR004473">
    <property type="entry name" value="Restrct_endonuc_typeI_HsdR"/>
</dbReference>
<dbReference type="InterPro" id="IPR027417">
    <property type="entry name" value="P-loop_NTPase"/>
</dbReference>
<dbReference type="Pfam" id="PF18766">
    <property type="entry name" value="SWI2_SNF2"/>
    <property type="match status" value="1"/>
</dbReference>
<comment type="catalytic activity">
    <reaction evidence="1 11">
        <text>Endonucleolytic cleavage of DNA to give random double-stranded fragments with terminal 5'-phosphates, ATP is simultaneously hydrolyzed.</text>
        <dbReference type="EC" id="3.1.21.3"/>
    </reaction>
</comment>
<dbReference type="Pfam" id="PF11867">
    <property type="entry name" value="T1RH-like_C"/>
    <property type="match status" value="1"/>
</dbReference>
<dbReference type="InterPro" id="IPR014001">
    <property type="entry name" value="Helicase_ATP-bd"/>
</dbReference>
<dbReference type="STRING" id="1161099.SAMN05444817_10839"/>
<protein>
    <recommendedName>
        <fullName evidence="11">Type I restriction enzyme endonuclease subunit</fullName>
        <shortName evidence="11">R protein</shortName>
        <ecNumber evidence="11">3.1.21.3</ecNumber>
    </recommendedName>
</protein>
<dbReference type="NCBIfam" id="TIGR00348">
    <property type="entry name" value="hsdR"/>
    <property type="match status" value="1"/>
</dbReference>
<dbReference type="CDD" id="cd22332">
    <property type="entry name" value="HsdR_N"/>
    <property type="match status" value="1"/>
</dbReference>
<evidence type="ECO:0000256" key="6">
    <source>
        <dbReference type="ARBA" id="ARBA00022747"/>
    </source>
</evidence>
<evidence type="ECO:0000256" key="5">
    <source>
        <dbReference type="ARBA" id="ARBA00022741"/>
    </source>
</evidence>
<dbReference type="PANTHER" id="PTHR30195:SF15">
    <property type="entry name" value="TYPE I RESTRICTION ENZYME HINDI ENDONUCLEASE SUBUNIT"/>
    <property type="match status" value="1"/>
</dbReference>
<dbReference type="GO" id="GO:0005524">
    <property type="term" value="F:ATP binding"/>
    <property type="evidence" value="ECO:0007669"/>
    <property type="project" value="UniProtKB-KW"/>
</dbReference>
<evidence type="ECO:0000256" key="2">
    <source>
        <dbReference type="ARBA" id="ARBA00008598"/>
    </source>
</evidence>
<evidence type="ECO:0000256" key="8">
    <source>
        <dbReference type="ARBA" id="ARBA00022801"/>
    </source>
</evidence>
<feature type="domain" description="Helicase ATP-binding" evidence="12">
    <location>
        <begin position="289"/>
        <end position="468"/>
    </location>
</feature>
<evidence type="ECO:0000259" key="12">
    <source>
        <dbReference type="PROSITE" id="PS51192"/>
    </source>
</evidence>
<dbReference type="InterPro" id="IPR040980">
    <property type="entry name" value="SWI2_SNF2"/>
</dbReference>
<keyword evidence="4" id="KW-0540">Nuclease</keyword>
<dbReference type="EMBL" id="FTOF01000008">
    <property type="protein sequence ID" value="SIS48898.1"/>
    <property type="molecule type" value="Genomic_DNA"/>
</dbReference>
<dbReference type="InterPro" id="IPR007409">
    <property type="entry name" value="Restrct_endonuc_type1_HsdR_N"/>
</dbReference>
<comment type="function">
    <text evidence="11">Subunit R is required for both nuclease and ATPase activities, but not for modification.</text>
</comment>
<evidence type="ECO:0000256" key="10">
    <source>
        <dbReference type="ARBA" id="ARBA00023125"/>
    </source>
</evidence>
<dbReference type="GO" id="GO:0009035">
    <property type="term" value="F:type I site-specific deoxyribonuclease activity"/>
    <property type="evidence" value="ECO:0007669"/>
    <property type="project" value="UniProtKB-EC"/>
</dbReference>
<keyword evidence="5 11" id="KW-0547">Nucleotide-binding</keyword>
<keyword evidence="8 11" id="KW-0378">Hydrolase</keyword>
<evidence type="ECO:0000313" key="14">
    <source>
        <dbReference type="Proteomes" id="UP000186292"/>
    </source>
</evidence>
<dbReference type="OrthoDB" id="9758243at2"/>
<dbReference type="InterPro" id="IPR055180">
    <property type="entry name" value="HsdR_RecA-like_helicase_dom_2"/>
</dbReference>
<dbReference type="InterPro" id="IPR051268">
    <property type="entry name" value="Type-I_R_enzyme_R_subunit"/>
</dbReference>
<keyword evidence="10 11" id="KW-0238">DNA-binding</keyword>
<dbReference type="InterPro" id="IPR021810">
    <property type="entry name" value="T1RH-like_C"/>
</dbReference>
<keyword evidence="6 11" id="KW-0680">Restriction system</keyword>
<proteinExistence type="inferred from homology"/>
<evidence type="ECO:0000256" key="4">
    <source>
        <dbReference type="ARBA" id="ARBA00022722"/>
    </source>
</evidence>
<dbReference type="Pfam" id="PF04313">
    <property type="entry name" value="HSDR_N"/>
    <property type="match status" value="1"/>
</dbReference>
<name>A0A1N7JHX2_9CORY</name>
<evidence type="ECO:0000256" key="3">
    <source>
        <dbReference type="ARBA" id="ARBA00011296"/>
    </source>
</evidence>
<dbReference type="Proteomes" id="UP000186292">
    <property type="component" value="Unassembled WGS sequence"/>
</dbReference>
<sequence>MVYSEAAFEVDALDLLGELEWKPVNGKQLAPGSGERDNWHDIVLRGRLLNALCNLNPDVPDEYLQQAVAEVLTAQSQSAITENRRLHEILVEGYRGIEYYDANGKRQNPTITFFSRDPSKNDYIAANQITIRNLDKERRFDVVLYVNGMPLGIIELKQSGSTATVENAFNQLRTYVEEFPIAFRFANIVVATDGIGAIYGTPFTPREHMSTWRVDDDGEPFKQGPIVDVAGEQMTEFDMLMWGLFNVERFGQIFVDFTAFDEIDGELRMRVAKPHQYFAVTKAAGRTIQAARSDKKAGVVWHTTGSGKSMEMEMYTAKIMRDARLDSPTVVVLNDRNELDKQLFDTFSVSTLLPEDPIHISSREDLREQLSQRQSGGIYFATLQKFGLQGAKEERELEHPVLSVRHNIVVISDEAHRSHYGFGDINADGYAHHLRTALPNATMIAFTGTPIDEWDRNTREVFGGEIDVYDMNRAVADGAVVPVYFEPRLIPLERIQGVTDDDIDEAAAEILANIDDEDREKAQRSVAVLNTVYGSDQRLSTLAQDFVRHWEDRRENMRQFIGGPGKAMIVVQTRDIAANLYERIIELRPAWHDDDDLKGKLKVIYSGSASDPSHLQKHIRNQSRMDAVKDRMKDADDELEIVIVQGMMLTGFDAPPLHTLYLDRPLKSALLMQTLARVNRKFRQKESGLLVAYAPLVDNLQAAIAEFTKSSSEEDEKVIGQDIEEAVSIVRSFVNKLNALAGKEWRELEAIGEQRKARLQLLAKLRDPQTVDENGRYPLAKQFNETAGKLARAWSLASGSPNAVEYRSDVRFYSDVRNQLIKMEAADRRANGEPLSEEIITLLSQLVVESTASSEVIDVYGEIDRELPNLQDLNIEALELEHKTGSETALLIDALRRGLLQESRAATDNNEVRAKQFSERIRELMNRYTNQQLTSAEVIAELIELSREIVAENKRGESFTPPLSNDELAFYDVMAANGSADKVLEDEILAQIARDLVATLRRDAKTDWTVRDDVRAKLRRSIKTLLRKHGYPAEKRSEAVVLVLEQMERFSPRWSEAA</sequence>
<dbReference type="AlphaFoldDB" id="A0A1N7JHX2"/>
<organism evidence="13 14">
    <name type="scientific">Corynebacterium appendicis CIP 107643</name>
    <dbReference type="NCBI Taxonomy" id="1161099"/>
    <lineage>
        <taxon>Bacteria</taxon>
        <taxon>Bacillati</taxon>
        <taxon>Actinomycetota</taxon>
        <taxon>Actinomycetes</taxon>
        <taxon>Mycobacteriales</taxon>
        <taxon>Corynebacteriaceae</taxon>
        <taxon>Corynebacterium</taxon>
    </lineage>
</organism>
<keyword evidence="9 11" id="KW-0067">ATP-binding</keyword>
<evidence type="ECO:0000256" key="9">
    <source>
        <dbReference type="ARBA" id="ARBA00022840"/>
    </source>
</evidence>
<reference evidence="14" key="1">
    <citation type="submission" date="2017-01" db="EMBL/GenBank/DDBJ databases">
        <authorList>
            <person name="Varghese N."/>
            <person name="Submissions S."/>
        </authorList>
    </citation>
    <scope>NUCLEOTIDE SEQUENCE [LARGE SCALE GENOMIC DNA]</scope>
    <source>
        <strain evidence="14">DSM 44531</strain>
    </source>
</reference>
<evidence type="ECO:0000256" key="1">
    <source>
        <dbReference type="ARBA" id="ARBA00000851"/>
    </source>
</evidence>
<dbReference type="GO" id="GO:0003677">
    <property type="term" value="F:DNA binding"/>
    <property type="evidence" value="ECO:0007669"/>
    <property type="project" value="UniProtKB-KW"/>
</dbReference>
<keyword evidence="14" id="KW-1185">Reference proteome</keyword>
<dbReference type="GO" id="GO:0009307">
    <property type="term" value="P:DNA restriction-modification system"/>
    <property type="evidence" value="ECO:0007669"/>
    <property type="project" value="UniProtKB-KW"/>
</dbReference>
<dbReference type="RefSeq" id="WP_076599478.1">
    <property type="nucleotide sequence ID" value="NZ_CP046976.1"/>
</dbReference>
<gene>
    <name evidence="13" type="ORF">SAMN05444817_10839</name>
</gene>
<dbReference type="CDD" id="cd18800">
    <property type="entry name" value="SF2_C_EcoR124I-like"/>
    <property type="match status" value="1"/>
</dbReference>
<evidence type="ECO:0000313" key="13">
    <source>
        <dbReference type="EMBL" id="SIS48898.1"/>
    </source>
</evidence>
<dbReference type="Pfam" id="PF22679">
    <property type="entry name" value="T1R_D3-like"/>
    <property type="match status" value="1"/>
</dbReference>